<dbReference type="PANTHER" id="PTHR12749:SF0">
    <property type="entry name" value="DNA EXCISION REPAIR PROTEIN ERCC-1"/>
    <property type="match status" value="1"/>
</dbReference>
<protein>
    <recommendedName>
        <fullName evidence="8">ERCC1-like central domain-containing protein</fullName>
    </recommendedName>
</protein>
<dbReference type="Gene3D" id="1.10.150.20">
    <property type="entry name" value="5' to 3' exonuclease, C-terminal subdomain"/>
    <property type="match status" value="1"/>
</dbReference>
<comment type="subcellular location">
    <subcellularLocation>
        <location evidence="1">Nucleus</location>
    </subcellularLocation>
</comment>
<accession>A0ABD3M2T6</accession>
<dbReference type="AlphaFoldDB" id="A0ABD3M2T6"/>
<dbReference type="InterPro" id="IPR047260">
    <property type="entry name" value="ERCC1-like_central_dom"/>
</dbReference>
<dbReference type="PANTHER" id="PTHR12749">
    <property type="entry name" value="EXCISION REPAIR CROSS-COMPLEMENTING 1 ERCC1"/>
    <property type="match status" value="1"/>
</dbReference>
<keyword evidence="4" id="KW-0238">DNA-binding</keyword>
<feature type="compositionally biased region" description="Acidic residues" evidence="7">
    <location>
        <begin position="337"/>
        <end position="347"/>
    </location>
</feature>
<dbReference type="CDD" id="cd22325">
    <property type="entry name" value="ERCC1_C-like"/>
    <property type="match status" value="1"/>
</dbReference>
<feature type="compositionally biased region" description="Low complexity" evidence="7">
    <location>
        <begin position="1"/>
        <end position="25"/>
    </location>
</feature>
<keyword evidence="3" id="KW-0227">DNA damage</keyword>
<comment type="similarity">
    <text evidence="2">Belongs to the ERCC1/RAD10/SWI10 family.</text>
</comment>
<evidence type="ECO:0000313" key="10">
    <source>
        <dbReference type="Proteomes" id="UP001530293"/>
    </source>
</evidence>
<dbReference type="InterPro" id="IPR004579">
    <property type="entry name" value="ERCC1/RAD10/SWI10"/>
</dbReference>
<dbReference type="GO" id="GO:0006302">
    <property type="term" value="P:double-strand break repair"/>
    <property type="evidence" value="ECO:0007669"/>
    <property type="project" value="UniProtKB-ARBA"/>
</dbReference>
<dbReference type="InterPro" id="IPR010994">
    <property type="entry name" value="RuvA_2-like"/>
</dbReference>
<evidence type="ECO:0000256" key="1">
    <source>
        <dbReference type="ARBA" id="ARBA00004123"/>
    </source>
</evidence>
<gene>
    <name evidence="9" type="ORF">ACHAWU_004279</name>
</gene>
<proteinExistence type="inferred from homology"/>
<dbReference type="InterPro" id="IPR011335">
    <property type="entry name" value="Restrct_endonuc-II-like"/>
</dbReference>
<evidence type="ECO:0000256" key="2">
    <source>
        <dbReference type="ARBA" id="ARBA00008283"/>
    </source>
</evidence>
<evidence type="ECO:0000256" key="7">
    <source>
        <dbReference type="SAM" id="MobiDB-lite"/>
    </source>
</evidence>
<feature type="domain" description="ERCC1-like central" evidence="8">
    <location>
        <begin position="128"/>
        <end position="239"/>
    </location>
</feature>
<dbReference type="SUPFAM" id="SSF52980">
    <property type="entry name" value="Restriction endonuclease-like"/>
    <property type="match status" value="1"/>
</dbReference>
<evidence type="ECO:0000256" key="3">
    <source>
        <dbReference type="ARBA" id="ARBA00022763"/>
    </source>
</evidence>
<dbReference type="FunFam" id="3.40.50.10130:FF:000001">
    <property type="entry name" value="DNA excision repair protein ERCC-1"/>
    <property type="match status" value="1"/>
</dbReference>
<sequence>MLNPYAKTSATTGAAATTVSTSASTLGNTKAQGQGGPINPYKKRKSVDEQNHQPTQIHISPPPVNEFTTFSQAFGNNDPDDNALVDEKQAQQLALDRSIASGTHNNTIANNNGVTPRDNQAMLQSHILHISTRQRGNPIIEHIRNVPYKFSELVPDYIMAATRCALFLSLRYHNLHPTYIHRRIAELKTDFEYRMLLCLVDVEDNASPILFLNDLCVQNNFTLILAWSEEEAARYLETVRAFDGKDPTPVIGKHEPKTHIEKVIRALGSIPSVNKSDASQLLTQFGCFRNLVNASVDELGVCPGIGPKKVRRLYEAFHRPFSKDNAKKKKEKISEKVDEDEEEDDDQGGARDNKSSSTDSKVAVGK</sequence>
<evidence type="ECO:0000256" key="5">
    <source>
        <dbReference type="ARBA" id="ARBA00023204"/>
    </source>
</evidence>
<dbReference type="Gene3D" id="3.40.50.10130">
    <property type="match status" value="1"/>
</dbReference>
<keyword evidence="10" id="KW-1185">Reference proteome</keyword>
<comment type="caution">
    <text evidence="9">The sequence shown here is derived from an EMBL/GenBank/DDBJ whole genome shotgun (WGS) entry which is preliminary data.</text>
</comment>
<name>A0ABD3M2T6_9STRA</name>
<organism evidence="9 10">
    <name type="scientific">Discostella pseudostelligera</name>
    <dbReference type="NCBI Taxonomy" id="259834"/>
    <lineage>
        <taxon>Eukaryota</taxon>
        <taxon>Sar</taxon>
        <taxon>Stramenopiles</taxon>
        <taxon>Ochrophyta</taxon>
        <taxon>Bacillariophyta</taxon>
        <taxon>Coscinodiscophyceae</taxon>
        <taxon>Thalassiosirophycidae</taxon>
        <taxon>Stephanodiscales</taxon>
        <taxon>Stephanodiscaceae</taxon>
        <taxon>Discostella</taxon>
    </lineage>
</organism>
<evidence type="ECO:0000313" key="9">
    <source>
        <dbReference type="EMBL" id="KAL3758314.1"/>
    </source>
</evidence>
<keyword evidence="6" id="KW-0539">Nucleus</keyword>
<dbReference type="Pfam" id="PF03834">
    <property type="entry name" value="Rad10"/>
    <property type="match status" value="1"/>
</dbReference>
<feature type="region of interest" description="Disordered" evidence="7">
    <location>
        <begin position="1"/>
        <end position="79"/>
    </location>
</feature>
<dbReference type="NCBIfam" id="TIGR00597">
    <property type="entry name" value="rad10"/>
    <property type="match status" value="1"/>
</dbReference>
<dbReference type="GO" id="GO:0003677">
    <property type="term" value="F:DNA binding"/>
    <property type="evidence" value="ECO:0007669"/>
    <property type="project" value="UniProtKB-KW"/>
</dbReference>
<feature type="compositionally biased region" description="Polar residues" evidence="7">
    <location>
        <begin position="66"/>
        <end position="75"/>
    </location>
</feature>
<dbReference type="EMBL" id="JALLBG020000234">
    <property type="protein sequence ID" value="KAL3758314.1"/>
    <property type="molecule type" value="Genomic_DNA"/>
</dbReference>
<feature type="region of interest" description="Disordered" evidence="7">
    <location>
        <begin position="324"/>
        <end position="366"/>
    </location>
</feature>
<dbReference type="Pfam" id="PF14520">
    <property type="entry name" value="HHH_5"/>
    <property type="match status" value="1"/>
</dbReference>
<evidence type="ECO:0000256" key="4">
    <source>
        <dbReference type="ARBA" id="ARBA00023125"/>
    </source>
</evidence>
<keyword evidence="5" id="KW-0234">DNA repair</keyword>
<evidence type="ECO:0000259" key="8">
    <source>
        <dbReference type="Pfam" id="PF03834"/>
    </source>
</evidence>
<evidence type="ECO:0000256" key="6">
    <source>
        <dbReference type="ARBA" id="ARBA00023242"/>
    </source>
</evidence>
<dbReference type="GO" id="GO:0006310">
    <property type="term" value="P:DNA recombination"/>
    <property type="evidence" value="ECO:0007669"/>
    <property type="project" value="UniProtKB-ARBA"/>
</dbReference>
<dbReference type="Proteomes" id="UP001530293">
    <property type="component" value="Unassembled WGS sequence"/>
</dbReference>
<dbReference type="GO" id="GO:0005634">
    <property type="term" value="C:nucleus"/>
    <property type="evidence" value="ECO:0007669"/>
    <property type="project" value="UniProtKB-SubCell"/>
</dbReference>
<reference evidence="9 10" key="1">
    <citation type="submission" date="2024-10" db="EMBL/GenBank/DDBJ databases">
        <title>Updated reference genomes for cyclostephanoid diatoms.</title>
        <authorList>
            <person name="Roberts W.R."/>
            <person name="Alverson A.J."/>
        </authorList>
    </citation>
    <scope>NUCLEOTIDE SEQUENCE [LARGE SCALE GENOMIC DNA]</scope>
    <source>
        <strain evidence="9 10">AJA232-27</strain>
    </source>
</reference>
<dbReference type="SUPFAM" id="SSF47781">
    <property type="entry name" value="RuvA domain 2-like"/>
    <property type="match status" value="1"/>
</dbReference>